<dbReference type="SUPFAM" id="SSF53474">
    <property type="entry name" value="alpha/beta-Hydrolases"/>
    <property type="match status" value="1"/>
</dbReference>
<feature type="signal peptide" evidence="1">
    <location>
        <begin position="1"/>
        <end position="22"/>
    </location>
</feature>
<protein>
    <recommendedName>
        <fullName evidence="2">Fungal lipase-type domain-containing protein</fullName>
    </recommendedName>
</protein>
<evidence type="ECO:0000256" key="1">
    <source>
        <dbReference type="SAM" id="SignalP"/>
    </source>
</evidence>
<dbReference type="GO" id="GO:0006629">
    <property type="term" value="P:lipid metabolic process"/>
    <property type="evidence" value="ECO:0007669"/>
    <property type="project" value="InterPro"/>
</dbReference>
<dbReference type="Gene3D" id="3.40.50.1820">
    <property type="entry name" value="alpha/beta hydrolase"/>
    <property type="match status" value="1"/>
</dbReference>
<sequence>MTSNSFRKITLFLLSVIIAALAQRNTGYDHDFVRGTIFPLCAAAYSDTPTDCLKAVDPKAEKVQKFTVTCGGANTCSGYTALLHSHKAIVLAFRGSKTITQFLKIAWMTLTESRCRWKADTGQVATYFCDAFIKIWDRGLKENLKQLIEDNRDYRVWVR</sequence>
<accession>A0A3P7JFL2</accession>
<evidence type="ECO:0000313" key="3">
    <source>
        <dbReference type="EMBL" id="VDM78729.1"/>
    </source>
</evidence>
<dbReference type="PANTHER" id="PTHR45908">
    <property type="entry name" value="PROTEIN CBG11750-RELATED"/>
    <property type="match status" value="1"/>
</dbReference>
<dbReference type="EMBL" id="UYYB01102771">
    <property type="protein sequence ID" value="VDM78729.1"/>
    <property type="molecule type" value="Genomic_DNA"/>
</dbReference>
<feature type="domain" description="Fungal lipase-type" evidence="2">
    <location>
        <begin position="90"/>
        <end position="158"/>
    </location>
</feature>
<feature type="chain" id="PRO_5018146657" description="Fungal lipase-type domain-containing protein" evidence="1">
    <location>
        <begin position="23"/>
        <end position="159"/>
    </location>
</feature>
<evidence type="ECO:0000313" key="4">
    <source>
        <dbReference type="Proteomes" id="UP000270094"/>
    </source>
</evidence>
<reference evidence="3 4" key="1">
    <citation type="submission" date="2018-11" db="EMBL/GenBank/DDBJ databases">
        <authorList>
            <consortium name="Pathogen Informatics"/>
        </authorList>
    </citation>
    <scope>NUCLEOTIDE SEQUENCE [LARGE SCALE GENOMIC DNA]</scope>
</reference>
<evidence type="ECO:0000259" key="2">
    <source>
        <dbReference type="Pfam" id="PF01764"/>
    </source>
</evidence>
<keyword evidence="1" id="KW-0732">Signal</keyword>
<organism evidence="3 4">
    <name type="scientific">Strongylus vulgaris</name>
    <name type="common">Blood worm</name>
    <dbReference type="NCBI Taxonomy" id="40348"/>
    <lineage>
        <taxon>Eukaryota</taxon>
        <taxon>Metazoa</taxon>
        <taxon>Ecdysozoa</taxon>
        <taxon>Nematoda</taxon>
        <taxon>Chromadorea</taxon>
        <taxon>Rhabditida</taxon>
        <taxon>Rhabditina</taxon>
        <taxon>Rhabditomorpha</taxon>
        <taxon>Strongyloidea</taxon>
        <taxon>Strongylidae</taxon>
        <taxon>Strongylus</taxon>
    </lineage>
</organism>
<dbReference type="InterPro" id="IPR002921">
    <property type="entry name" value="Fungal_lipase-type"/>
</dbReference>
<dbReference type="InterPro" id="IPR029058">
    <property type="entry name" value="AB_hydrolase_fold"/>
</dbReference>
<dbReference type="AlphaFoldDB" id="A0A3P7JFL2"/>
<keyword evidence="4" id="KW-1185">Reference proteome</keyword>
<proteinExistence type="predicted"/>
<dbReference type="Proteomes" id="UP000270094">
    <property type="component" value="Unassembled WGS sequence"/>
</dbReference>
<name>A0A3P7JFL2_STRVU</name>
<dbReference type="Pfam" id="PF01764">
    <property type="entry name" value="Lipase_3"/>
    <property type="match status" value="1"/>
</dbReference>
<gene>
    <name evidence="3" type="ORF">SVUK_LOCUS13727</name>
</gene>
<dbReference type="OrthoDB" id="5866690at2759"/>